<keyword evidence="6" id="KW-1185">Reference proteome</keyword>
<dbReference type="Gene3D" id="1.10.10.10">
    <property type="entry name" value="Winged helix-like DNA-binding domain superfamily/Winged helix DNA-binding domain"/>
    <property type="match status" value="1"/>
</dbReference>
<dbReference type="PRINTS" id="PR00035">
    <property type="entry name" value="HTHGNTR"/>
</dbReference>
<dbReference type="AlphaFoldDB" id="A0A364JU84"/>
<comment type="caution">
    <text evidence="5">The sequence shown here is derived from an EMBL/GenBank/DDBJ whole genome shotgun (WGS) entry which is preliminary data.</text>
</comment>
<reference evidence="5 6" key="1">
    <citation type="submission" date="2018-06" db="EMBL/GenBank/DDBJ databases">
        <title>Genomic Encyclopedia of Type Strains, Phase IV (KMG-IV): sequencing the most valuable type-strain genomes for metagenomic binning, comparative biology and taxonomic classification.</title>
        <authorList>
            <person name="Goeker M."/>
        </authorList>
    </citation>
    <scope>NUCLEOTIDE SEQUENCE [LARGE SCALE GENOMIC DNA]</scope>
    <source>
        <strain evidence="5 6">DSM 26720</strain>
    </source>
</reference>
<dbReference type="InterPro" id="IPR000524">
    <property type="entry name" value="Tscrpt_reg_HTH_GntR"/>
</dbReference>
<proteinExistence type="predicted"/>
<accession>A0A364JU84</accession>
<dbReference type="GO" id="GO:0003700">
    <property type="term" value="F:DNA-binding transcription factor activity"/>
    <property type="evidence" value="ECO:0007669"/>
    <property type="project" value="InterPro"/>
</dbReference>
<dbReference type="InterPro" id="IPR036388">
    <property type="entry name" value="WH-like_DNA-bd_sf"/>
</dbReference>
<dbReference type="PANTHER" id="PTHR43537:SF51">
    <property type="entry name" value="HTH-TYPE TRANSCRIPTIONAL REGULATOR LGOR-RELATED"/>
    <property type="match status" value="1"/>
</dbReference>
<evidence type="ECO:0000256" key="3">
    <source>
        <dbReference type="ARBA" id="ARBA00023163"/>
    </source>
</evidence>
<dbReference type="PANTHER" id="PTHR43537">
    <property type="entry name" value="TRANSCRIPTIONAL REGULATOR, GNTR FAMILY"/>
    <property type="match status" value="1"/>
</dbReference>
<dbReference type="PROSITE" id="PS50949">
    <property type="entry name" value="HTH_GNTR"/>
    <property type="match status" value="1"/>
</dbReference>
<dbReference type="Gene3D" id="1.20.120.530">
    <property type="entry name" value="GntR ligand-binding domain-like"/>
    <property type="match status" value="1"/>
</dbReference>
<dbReference type="InterPro" id="IPR036390">
    <property type="entry name" value="WH_DNA-bd_sf"/>
</dbReference>
<keyword evidence="2" id="KW-0238">DNA-binding</keyword>
<keyword evidence="1" id="KW-0805">Transcription regulation</keyword>
<dbReference type="Proteomes" id="UP000249453">
    <property type="component" value="Unassembled WGS sequence"/>
</dbReference>
<dbReference type="GO" id="GO:0003677">
    <property type="term" value="F:DNA binding"/>
    <property type="evidence" value="ECO:0007669"/>
    <property type="project" value="UniProtKB-KW"/>
</dbReference>
<organism evidence="5 6">
    <name type="scientific">Falsochrobactrum ovis</name>
    <dbReference type="NCBI Taxonomy" id="1293442"/>
    <lineage>
        <taxon>Bacteria</taxon>
        <taxon>Pseudomonadati</taxon>
        <taxon>Pseudomonadota</taxon>
        <taxon>Alphaproteobacteria</taxon>
        <taxon>Hyphomicrobiales</taxon>
        <taxon>Brucellaceae</taxon>
        <taxon>Falsochrobactrum</taxon>
    </lineage>
</organism>
<evidence type="ECO:0000259" key="4">
    <source>
        <dbReference type="PROSITE" id="PS50949"/>
    </source>
</evidence>
<dbReference type="SUPFAM" id="SSF46785">
    <property type="entry name" value="Winged helix' DNA-binding domain"/>
    <property type="match status" value="1"/>
</dbReference>
<dbReference type="SUPFAM" id="SSF48008">
    <property type="entry name" value="GntR ligand-binding domain-like"/>
    <property type="match status" value="1"/>
</dbReference>
<dbReference type="InterPro" id="IPR008920">
    <property type="entry name" value="TF_FadR/GntR_C"/>
</dbReference>
<dbReference type="Pfam" id="PF00392">
    <property type="entry name" value="GntR"/>
    <property type="match status" value="1"/>
</dbReference>
<dbReference type="Pfam" id="PF07729">
    <property type="entry name" value="FCD"/>
    <property type="match status" value="1"/>
</dbReference>
<evidence type="ECO:0000256" key="1">
    <source>
        <dbReference type="ARBA" id="ARBA00023015"/>
    </source>
</evidence>
<dbReference type="InterPro" id="IPR011711">
    <property type="entry name" value="GntR_C"/>
</dbReference>
<evidence type="ECO:0000256" key="2">
    <source>
        <dbReference type="ARBA" id="ARBA00023125"/>
    </source>
</evidence>
<evidence type="ECO:0000313" key="5">
    <source>
        <dbReference type="EMBL" id="RAK27859.1"/>
    </source>
</evidence>
<protein>
    <submittedName>
        <fullName evidence="5">GntR family transcriptional regulator</fullName>
    </submittedName>
</protein>
<feature type="domain" description="HTH gntR-type" evidence="4">
    <location>
        <begin position="26"/>
        <end position="93"/>
    </location>
</feature>
<name>A0A364JU84_9HYPH</name>
<dbReference type="CDD" id="cd07377">
    <property type="entry name" value="WHTH_GntR"/>
    <property type="match status" value="1"/>
</dbReference>
<sequence length="246" mass="27578">MSKTADAGNEAKLSDFLTGVTLNRSMPLRDQIYTLVRKAIVTGKLAPGAPINEVEIANQLGISRTPVREAVKKVSDEGLVQVFAQTGTFVAEINRKHIEEAYIIRIALEMESIKRANHLELRHLQDLEDIINDHETALKRCRFDEAIARDDDFHRYIAEVNDLSMLWKVVDISKAQMDRCRLLSLPSPGAGNETIAQHRAILKALSERDTEAAMHALRNHLETSLQNTLSYLDDGQTDNTLLAEPK</sequence>
<dbReference type="SMART" id="SM00895">
    <property type="entry name" value="FCD"/>
    <property type="match status" value="1"/>
</dbReference>
<gene>
    <name evidence="5" type="ORF">C7374_10864</name>
</gene>
<dbReference type="EMBL" id="QLMK01000008">
    <property type="protein sequence ID" value="RAK27859.1"/>
    <property type="molecule type" value="Genomic_DNA"/>
</dbReference>
<dbReference type="SMART" id="SM00345">
    <property type="entry name" value="HTH_GNTR"/>
    <property type="match status" value="1"/>
</dbReference>
<keyword evidence="3" id="KW-0804">Transcription</keyword>
<evidence type="ECO:0000313" key="6">
    <source>
        <dbReference type="Proteomes" id="UP000249453"/>
    </source>
</evidence>
<dbReference type="RefSeq" id="WP_245412629.1">
    <property type="nucleotide sequence ID" value="NZ_JBHEEY010000008.1"/>
</dbReference>